<feature type="non-terminal residue" evidence="1">
    <location>
        <position position="139"/>
    </location>
</feature>
<dbReference type="AlphaFoldDB" id="A0A9N9HZP3"/>
<accession>A0A9N9HZP3</accession>
<name>A0A9N9HZP3_FUNMO</name>
<organism evidence="1 2">
    <name type="scientific">Funneliformis mosseae</name>
    <name type="common">Endomycorrhizal fungus</name>
    <name type="synonym">Glomus mosseae</name>
    <dbReference type="NCBI Taxonomy" id="27381"/>
    <lineage>
        <taxon>Eukaryota</taxon>
        <taxon>Fungi</taxon>
        <taxon>Fungi incertae sedis</taxon>
        <taxon>Mucoromycota</taxon>
        <taxon>Glomeromycotina</taxon>
        <taxon>Glomeromycetes</taxon>
        <taxon>Glomerales</taxon>
        <taxon>Glomeraceae</taxon>
        <taxon>Funneliformis</taxon>
    </lineage>
</organism>
<evidence type="ECO:0000313" key="1">
    <source>
        <dbReference type="EMBL" id="CAG8713625.1"/>
    </source>
</evidence>
<keyword evidence="2" id="KW-1185">Reference proteome</keyword>
<evidence type="ECO:0000313" key="2">
    <source>
        <dbReference type="Proteomes" id="UP000789375"/>
    </source>
</evidence>
<comment type="caution">
    <text evidence="1">The sequence shown here is derived from an EMBL/GenBank/DDBJ whole genome shotgun (WGS) entry which is preliminary data.</text>
</comment>
<gene>
    <name evidence="1" type="ORF">FMOSSE_LOCUS14488</name>
</gene>
<sequence>MLSEYEDIITNEGNTTNENNASKLKQLHAQIIIQNKIRSKCIKRKDLTFLYRPSKFNILIPYTKTLYFDSLSKKIKNLLNIIINDELQKELILLELKLSQNLEEYIKRDLILPLSAGYNNYAEYKNSDIFRFLSISKDE</sequence>
<dbReference type="Proteomes" id="UP000789375">
    <property type="component" value="Unassembled WGS sequence"/>
</dbReference>
<reference evidence="1" key="1">
    <citation type="submission" date="2021-06" db="EMBL/GenBank/DDBJ databases">
        <authorList>
            <person name="Kallberg Y."/>
            <person name="Tangrot J."/>
            <person name="Rosling A."/>
        </authorList>
    </citation>
    <scope>NUCLEOTIDE SEQUENCE</scope>
    <source>
        <strain evidence="1">87-6 pot B 2015</strain>
    </source>
</reference>
<proteinExistence type="predicted"/>
<dbReference type="EMBL" id="CAJVPP010011256">
    <property type="protein sequence ID" value="CAG8713625.1"/>
    <property type="molecule type" value="Genomic_DNA"/>
</dbReference>
<protein>
    <submittedName>
        <fullName evidence="1">2772_t:CDS:1</fullName>
    </submittedName>
</protein>